<dbReference type="STRING" id="517418.Ctha_1843"/>
<dbReference type="eggNOG" id="COG1399">
    <property type="taxonomic scope" value="Bacteria"/>
</dbReference>
<dbReference type="Proteomes" id="UP000001208">
    <property type="component" value="Chromosome"/>
</dbReference>
<feature type="region of interest" description="Disordered" evidence="1">
    <location>
        <begin position="158"/>
        <end position="177"/>
    </location>
</feature>
<reference evidence="2 3" key="1">
    <citation type="submission" date="2008-06" db="EMBL/GenBank/DDBJ databases">
        <title>Complete sequence of Chloroherpeton thalassium ATCC 35110.</title>
        <authorList>
            <consortium name="US DOE Joint Genome Institute"/>
            <person name="Lucas S."/>
            <person name="Copeland A."/>
            <person name="Lapidus A."/>
            <person name="Glavina del Rio T."/>
            <person name="Dalin E."/>
            <person name="Tice H."/>
            <person name="Bruce D."/>
            <person name="Goodwin L."/>
            <person name="Pitluck S."/>
            <person name="Schmutz J."/>
            <person name="Larimer F."/>
            <person name="Land M."/>
            <person name="Hauser L."/>
            <person name="Kyrpides N."/>
            <person name="Mikhailova N."/>
            <person name="Liu Z."/>
            <person name="Li T."/>
            <person name="Zhao F."/>
            <person name="Overmann J."/>
            <person name="Bryant D.A."/>
            <person name="Richardson P."/>
        </authorList>
    </citation>
    <scope>NUCLEOTIDE SEQUENCE [LARGE SCALE GENOMIC DNA]</scope>
    <source>
        <strain evidence="3">ATCC 35110 / GB-78</strain>
    </source>
</reference>
<gene>
    <name evidence="2" type="ordered locus">Ctha_1843</name>
</gene>
<evidence type="ECO:0000256" key="1">
    <source>
        <dbReference type="SAM" id="MobiDB-lite"/>
    </source>
</evidence>
<protein>
    <recommendedName>
        <fullName evidence="4">DUF177 domain-containing protein</fullName>
    </recommendedName>
</protein>
<proteinExistence type="predicted"/>
<name>B3QTV2_CHLT3</name>
<dbReference type="RefSeq" id="WP_012500384.1">
    <property type="nucleotide sequence ID" value="NC_011026.1"/>
</dbReference>
<dbReference type="HOGENOM" id="CLU_1502109_0_0_10"/>
<dbReference type="Pfam" id="PF02620">
    <property type="entry name" value="YceD"/>
    <property type="match status" value="1"/>
</dbReference>
<dbReference type="EMBL" id="CP001100">
    <property type="protein sequence ID" value="ACF14300.1"/>
    <property type="molecule type" value="Genomic_DNA"/>
</dbReference>
<evidence type="ECO:0008006" key="4">
    <source>
        <dbReference type="Google" id="ProtNLM"/>
    </source>
</evidence>
<evidence type="ECO:0000313" key="3">
    <source>
        <dbReference type="Proteomes" id="UP000001208"/>
    </source>
</evidence>
<sequence length="193" mass="21726">MLEEKPRDFTALIKVKISNLSLGEHHFEFRCKAGEFADALLTEEIFPGFIHVFLRLEKNASEILAELKVQAVAYFECDRCLAPIEKNLEGSYSLCFLVGEPRENGVAEDDGIAMIDKNTIEIDFTEDVRETLLLAIPMKNICEDEAACEQRMMQNNSVAAAAPDASQENASQEDSDWKKALKQLEKKINSNHN</sequence>
<dbReference type="KEGG" id="cts:Ctha_1843"/>
<dbReference type="InterPro" id="IPR003772">
    <property type="entry name" value="YceD"/>
</dbReference>
<keyword evidence="3" id="KW-1185">Reference proteome</keyword>
<accession>B3QTV2</accession>
<evidence type="ECO:0000313" key="2">
    <source>
        <dbReference type="EMBL" id="ACF14300.1"/>
    </source>
</evidence>
<dbReference type="OrthoDB" id="597820at2"/>
<dbReference type="AlphaFoldDB" id="B3QTV2"/>
<organism evidence="2 3">
    <name type="scientific">Chloroherpeton thalassium (strain ATCC 35110 / GB-78)</name>
    <dbReference type="NCBI Taxonomy" id="517418"/>
    <lineage>
        <taxon>Bacteria</taxon>
        <taxon>Pseudomonadati</taxon>
        <taxon>Chlorobiota</taxon>
        <taxon>Chlorobiia</taxon>
        <taxon>Chlorobiales</taxon>
        <taxon>Chloroherpetonaceae</taxon>
        <taxon>Chloroherpeton</taxon>
    </lineage>
</organism>